<dbReference type="Proteomes" id="UP000223311">
    <property type="component" value="Unassembled WGS sequence"/>
</dbReference>
<comment type="caution">
    <text evidence="3">The sequence shown here is derived from an EMBL/GenBank/DDBJ whole genome shotgun (WGS) entry which is preliminary data.</text>
</comment>
<keyword evidence="3" id="KW-0645">Protease</keyword>
<dbReference type="GO" id="GO:0008237">
    <property type="term" value="F:metallopeptidase activity"/>
    <property type="evidence" value="ECO:0007669"/>
    <property type="project" value="UniProtKB-KW"/>
</dbReference>
<reference evidence="3 4" key="1">
    <citation type="submission" date="2017-09" db="EMBL/GenBank/DDBJ databases">
        <title>Large-scale bioinformatics analysis of Bacillus genomes uncovers conserved roles of natural products in bacterial physiology.</title>
        <authorList>
            <consortium name="Agbiome Team Llc"/>
            <person name="Bleich R.M."/>
            <person name="Grubbs K.J."/>
            <person name="Santa Maria K.C."/>
            <person name="Allen S.E."/>
            <person name="Farag S."/>
            <person name="Shank E.A."/>
            <person name="Bowers A."/>
        </authorList>
    </citation>
    <scope>NUCLEOTIDE SEQUENCE [LARGE SCALE GENOMIC DNA]</scope>
    <source>
        <strain evidence="3 4">AFS080080</strain>
    </source>
</reference>
<feature type="transmembrane region" description="Helical" evidence="1">
    <location>
        <begin position="38"/>
        <end position="59"/>
    </location>
</feature>
<protein>
    <submittedName>
        <fullName evidence="3">CPBP family intramembrane metalloprotease</fullName>
    </submittedName>
</protein>
<dbReference type="GO" id="GO:0004175">
    <property type="term" value="F:endopeptidase activity"/>
    <property type="evidence" value="ECO:0007669"/>
    <property type="project" value="UniProtKB-ARBA"/>
</dbReference>
<accession>A0A2B5J156</accession>
<keyword evidence="3" id="KW-0378">Hydrolase</keyword>
<dbReference type="GO" id="GO:0006508">
    <property type="term" value="P:proteolysis"/>
    <property type="evidence" value="ECO:0007669"/>
    <property type="project" value="UniProtKB-KW"/>
</dbReference>
<evidence type="ECO:0000256" key="1">
    <source>
        <dbReference type="SAM" id="Phobius"/>
    </source>
</evidence>
<keyword evidence="1" id="KW-0812">Transmembrane</keyword>
<feature type="transmembrane region" description="Helical" evidence="1">
    <location>
        <begin position="180"/>
        <end position="204"/>
    </location>
</feature>
<organism evidence="3 4">
    <name type="scientific">Bacillus wiedmannii</name>
    <dbReference type="NCBI Taxonomy" id="1890302"/>
    <lineage>
        <taxon>Bacteria</taxon>
        <taxon>Bacillati</taxon>
        <taxon>Bacillota</taxon>
        <taxon>Bacilli</taxon>
        <taxon>Bacillales</taxon>
        <taxon>Bacillaceae</taxon>
        <taxon>Bacillus</taxon>
        <taxon>Bacillus cereus group</taxon>
    </lineage>
</organism>
<evidence type="ECO:0000259" key="2">
    <source>
        <dbReference type="Pfam" id="PF02517"/>
    </source>
</evidence>
<feature type="transmembrane region" description="Helical" evidence="1">
    <location>
        <begin position="6"/>
        <end position="26"/>
    </location>
</feature>
<feature type="transmembrane region" description="Helical" evidence="1">
    <location>
        <begin position="79"/>
        <end position="99"/>
    </location>
</feature>
<dbReference type="AlphaFoldDB" id="A0A2B5J156"/>
<feature type="transmembrane region" description="Helical" evidence="1">
    <location>
        <begin position="210"/>
        <end position="234"/>
    </location>
</feature>
<feature type="domain" description="CAAX prenyl protease 2/Lysostaphin resistance protein A-like" evidence="2">
    <location>
        <begin position="128"/>
        <end position="234"/>
    </location>
</feature>
<sequence length="246" mass="28182">MSFMNMILRGSILVIVWVCMFAFLICGDKFLGLGFFKLSFGVESLILLTLFFAFLITIPKLRSDFAGYFYLSNKKRLTIGLPILLALGMQVAFNFVRFIPTWMGSEMIGGGSAQFNTPGVLSEIGERILVSIIVPFNEEFVFRYVPYAVLLWLANNAKEYSNVSNKLYFNLFVEKNTKYVWAWILSTSFVFAMIHEPSILNFLFYFIPGIVYAILFLKYGLFSAILAHSSYNLFSGIIFEMMKRIL</sequence>
<name>A0A2B5J156_9BACI</name>
<evidence type="ECO:0000313" key="3">
    <source>
        <dbReference type="EMBL" id="PFZ31242.1"/>
    </source>
</evidence>
<dbReference type="EMBL" id="NVGE01000013">
    <property type="protein sequence ID" value="PFZ31242.1"/>
    <property type="molecule type" value="Genomic_DNA"/>
</dbReference>
<keyword evidence="1" id="KW-1133">Transmembrane helix</keyword>
<evidence type="ECO:0000313" key="4">
    <source>
        <dbReference type="Proteomes" id="UP000223311"/>
    </source>
</evidence>
<keyword evidence="3" id="KW-0482">Metalloprotease</keyword>
<gene>
    <name evidence="3" type="ORF">COL66_12480</name>
</gene>
<dbReference type="Pfam" id="PF02517">
    <property type="entry name" value="Rce1-like"/>
    <property type="match status" value="1"/>
</dbReference>
<keyword evidence="1" id="KW-0472">Membrane</keyword>
<proteinExistence type="predicted"/>
<dbReference type="GO" id="GO:0080120">
    <property type="term" value="P:CAAX-box protein maturation"/>
    <property type="evidence" value="ECO:0007669"/>
    <property type="project" value="UniProtKB-ARBA"/>
</dbReference>
<dbReference type="InterPro" id="IPR003675">
    <property type="entry name" value="Rce1/LyrA-like_dom"/>
</dbReference>